<name>A0A421NX82_9MOLU</name>
<keyword evidence="2" id="KW-1185">Reference proteome</keyword>
<proteinExistence type="predicted"/>
<gene>
    <name evidence="1" type="ORF">PSSA1_v1c3760</name>
</gene>
<evidence type="ECO:0000313" key="2">
    <source>
        <dbReference type="Proteomes" id="UP000283896"/>
    </source>
</evidence>
<organism evidence="1 2">
    <name type="scientific">Candidatus Phytoplasma solani</name>
    <dbReference type="NCBI Taxonomy" id="69896"/>
    <lineage>
        <taxon>Bacteria</taxon>
        <taxon>Bacillati</taxon>
        <taxon>Mycoplasmatota</taxon>
        <taxon>Mollicutes</taxon>
        <taxon>Acholeplasmatales</taxon>
        <taxon>Acholeplasmataceae</taxon>
        <taxon>Candidatus Phytoplasma</taxon>
        <taxon>16SrXII (Stolbur group)</taxon>
    </lineage>
</organism>
<comment type="caution">
    <text evidence="1">The sequence shown here is derived from an EMBL/GenBank/DDBJ whole genome shotgun (WGS) entry which is preliminary data.</text>
</comment>
<accession>A0A421NX82</accession>
<dbReference type="Proteomes" id="UP000283896">
    <property type="component" value="Unassembled WGS sequence"/>
</dbReference>
<dbReference type="EMBL" id="MPBG01000005">
    <property type="protein sequence ID" value="RMI88647.1"/>
    <property type="molecule type" value="Genomic_DNA"/>
</dbReference>
<evidence type="ECO:0000313" key="1">
    <source>
        <dbReference type="EMBL" id="RMI88647.1"/>
    </source>
</evidence>
<reference evidence="2" key="1">
    <citation type="submission" date="2016-11" db="EMBL/GenBank/DDBJ databases">
        <title>Genome sequence of Candidatus Phytoplasma solani strain SA-1.</title>
        <authorList>
            <person name="Haryono M."/>
            <person name="Samarzija I."/>
            <person name="Seruga Music M."/>
            <person name="Hogenhout S."/>
            <person name="Kuo C.-H."/>
        </authorList>
    </citation>
    <scope>NUCLEOTIDE SEQUENCE [LARGE SCALE GENOMIC DNA]</scope>
    <source>
        <strain evidence="2">SA-1</strain>
    </source>
</reference>
<protein>
    <submittedName>
        <fullName evidence="1">Uncharacterized protein</fullName>
    </submittedName>
</protein>
<dbReference type="RefSeq" id="WP_238603321.1">
    <property type="nucleotide sequence ID" value="NZ_MPBG01000005.1"/>
</dbReference>
<sequence length="200" mass="23976">MHSFFETNKKKTKWDETTFNEIIIYIHKIASKFCKEYDIIKTYFGAQNKENFLTTFIKTFLEENFGKAVAREAINGHGKVDIMLFFKNNIQHPIECKRYDGEHSLKMLYQQINRHTTVDNKTVSMIIYCESKNFTQSIINIIKWMNYNISFIKPPILNFNNYSNVFKGKFKHDYGHIMILHCAFYHLYFDQDHAKRKPKK</sequence>
<dbReference type="AlphaFoldDB" id="A0A421NX82"/>